<dbReference type="InterPro" id="IPR043129">
    <property type="entry name" value="ATPase_NBD"/>
</dbReference>
<dbReference type="RefSeq" id="WP_257822163.1">
    <property type="nucleotide sequence ID" value="NZ_JABXYM010000001.1"/>
</dbReference>
<name>A0A9Q4B4C4_SALAG</name>
<proteinExistence type="predicted"/>
<feature type="domain" description="Gcp-like" evidence="1">
    <location>
        <begin position="25"/>
        <end position="148"/>
    </location>
</feature>
<gene>
    <name evidence="2" type="primary">tsaB</name>
    <name evidence="2" type="ORF">HXA33_14620</name>
</gene>
<evidence type="ECO:0000313" key="2">
    <source>
        <dbReference type="EMBL" id="MCR6097782.1"/>
    </source>
</evidence>
<dbReference type="Proteomes" id="UP001057753">
    <property type="component" value="Unassembled WGS sequence"/>
</dbReference>
<evidence type="ECO:0000313" key="3">
    <source>
        <dbReference type="Proteomes" id="UP001057753"/>
    </source>
</evidence>
<accession>A0A9Q4B4C4</accession>
<dbReference type="InterPro" id="IPR022496">
    <property type="entry name" value="T6A_TsaB"/>
</dbReference>
<dbReference type="PANTHER" id="PTHR11735">
    <property type="entry name" value="TRNA N6-ADENOSINE THREONYLCARBAMOYLTRANSFERASE"/>
    <property type="match status" value="1"/>
</dbReference>
<dbReference type="SUPFAM" id="SSF53067">
    <property type="entry name" value="Actin-like ATPase domain"/>
    <property type="match status" value="2"/>
</dbReference>
<organism evidence="2 3">
    <name type="scientific">Salipaludibacillus agaradhaerens</name>
    <name type="common">Bacillus agaradhaerens</name>
    <dbReference type="NCBI Taxonomy" id="76935"/>
    <lineage>
        <taxon>Bacteria</taxon>
        <taxon>Bacillati</taxon>
        <taxon>Bacillota</taxon>
        <taxon>Bacilli</taxon>
        <taxon>Bacillales</taxon>
        <taxon>Bacillaceae</taxon>
    </lineage>
</organism>
<evidence type="ECO:0000259" key="1">
    <source>
        <dbReference type="Pfam" id="PF00814"/>
    </source>
</evidence>
<dbReference type="GO" id="GO:0005829">
    <property type="term" value="C:cytosol"/>
    <property type="evidence" value="ECO:0007669"/>
    <property type="project" value="TreeGrafter"/>
</dbReference>
<dbReference type="AlphaFoldDB" id="A0A9Q4B4C4"/>
<dbReference type="Pfam" id="PF00814">
    <property type="entry name" value="TsaD"/>
    <property type="match status" value="1"/>
</dbReference>
<protein>
    <submittedName>
        <fullName evidence="2">tRNA (Adenosine(37)-N6)-threonylcarbamoyltransferase complex dimerization subunit type 1 TsaB</fullName>
    </submittedName>
</protein>
<dbReference type="NCBIfam" id="TIGR03725">
    <property type="entry name" value="T6A_YeaZ"/>
    <property type="match status" value="1"/>
</dbReference>
<comment type="caution">
    <text evidence="2">The sequence shown here is derived from an EMBL/GenBank/DDBJ whole genome shotgun (WGS) entry which is preliminary data.</text>
</comment>
<keyword evidence="3" id="KW-1185">Reference proteome</keyword>
<dbReference type="Gene3D" id="3.30.420.40">
    <property type="match status" value="2"/>
</dbReference>
<dbReference type="InterPro" id="IPR000905">
    <property type="entry name" value="Gcp-like_dom"/>
</dbReference>
<reference evidence="2" key="1">
    <citation type="submission" date="2020-06" db="EMBL/GenBank/DDBJ databases">
        <title>Insight into the genomes of haloalkaliphilic bacilli from Kenyan soda lakes.</title>
        <authorList>
            <person name="Mwirichia R."/>
            <person name="Villamizar G.C."/>
            <person name="Poehlein A."/>
            <person name="Mugweru J."/>
            <person name="Kipnyargis A."/>
            <person name="Kiplimo D."/>
            <person name="Orwa P."/>
            <person name="Daniel R."/>
        </authorList>
    </citation>
    <scope>NUCLEOTIDE SEQUENCE</scope>
    <source>
        <strain evidence="2">B1096_S55</strain>
    </source>
</reference>
<dbReference type="CDD" id="cd24032">
    <property type="entry name" value="ASKHA_NBD_TsaB"/>
    <property type="match status" value="1"/>
</dbReference>
<sequence length="232" mass="26013">MNVLAIDTATYVMGVALMRDGEPLGEIVTHQKKNHSIRLMPAIQTLFKETEMSPEDLDRIVVSQGPGSYTGVRIGVTTAKTLAWALNIPIVGVSSMAMLAGNGRYFNGLISPFFDARRGQVFTGLYQNQDDSLKEIETDRITMHHDWLHFIKERDESILFLSPDMDKHADDIHQILGEQAVFASPIHCLPRPFELALAGMALPVEENTHAFSPRYHRLAEAEAKWLEANKEK</sequence>
<dbReference type="GO" id="GO:0002949">
    <property type="term" value="P:tRNA threonylcarbamoyladenosine modification"/>
    <property type="evidence" value="ECO:0007669"/>
    <property type="project" value="InterPro"/>
</dbReference>
<dbReference type="PANTHER" id="PTHR11735:SF11">
    <property type="entry name" value="TRNA THREONYLCARBAMOYLADENOSINE BIOSYNTHESIS PROTEIN TSAB"/>
    <property type="match status" value="1"/>
</dbReference>
<dbReference type="EMBL" id="JABXYM010000001">
    <property type="protein sequence ID" value="MCR6097782.1"/>
    <property type="molecule type" value="Genomic_DNA"/>
</dbReference>